<accession>A0A4R4TH18</accession>
<dbReference type="RefSeq" id="WP_132818769.1">
    <property type="nucleotide sequence ID" value="NZ_SMKI01000156.1"/>
</dbReference>
<protein>
    <submittedName>
        <fullName evidence="1">Uncharacterized protein</fullName>
    </submittedName>
</protein>
<dbReference type="EMBL" id="SMKI01000156">
    <property type="protein sequence ID" value="TDC74253.1"/>
    <property type="molecule type" value="Genomic_DNA"/>
</dbReference>
<sequence>MTNPGCPHPGELSTEGDGRHCQKCGALIYAAGAAAAIAQLPLPARTLVRDVVEACAELAEGSASGGAAGPLDVRLVIARSWRELDAEQHPVEDHAPLLALVLERAARHLRAATEPER</sequence>
<dbReference type="Proteomes" id="UP000295345">
    <property type="component" value="Unassembled WGS sequence"/>
</dbReference>
<evidence type="ECO:0000313" key="2">
    <source>
        <dbReference type="Proteomes" id="UP000295345"/>
    </source>
</evidence>
<dbReference type="OrthoDB" id="9976407at2"/>
<name>A0A4R4TH18_9ACTN</name>
<keyword evidence="2" id="KW-1185">Reference proteome</keyword>
<proteinExistence type="predicted"/>
<gene>
    <name evidence="1" type="ORF">E1283_16290</name>
</gene>
<organism evidence="1 2">
    <name type="scientific">Streptomyces hainanensis</name>
    <dbReference type="NCBI Taxonomy" id="402648"/>
    <lineage>
        <taxon>Bacteria</taxon>
        <taxon>Bacillati</taxon>
        <taxon>Actinomycetota</taxon>
        <taxon>Actinomycetes</taxon>
        <taxon>Kitasatosporales</taxon>
        <taxon>Streptomycetaceae</taxon>
        <taxon>Streptomyces</taxon>
    </lineage>
</organism>
<evidence type="ECO:0000313" key="1">
    <source>
        <dbReference type="EMBL" id="TDC74253.1"/>
    </source>
</evidence>
<comment type="caution">
    <text evidence="1">The sequence shown here is derived from an EMBL/GenBank/DDBJ whole genome shotgun (WGS) entry which is preliminary data.</text>
</comment>
<reference evidence="1 2" key="1">
    <citation type="submission" date="2019-03" db="EMBL/GenBank/DDBJ databases">
        <title>Draft genome sequences of novel Actinobacteria.</title>
        <authorList>
            <person name="Sahin N."/>
            <person name="Ay H."/>
            <person name="Saygin H."/>
        </authorList>
    </citation>
    <scope>NUCLEOTIDE SEQUENCE [LARGE SCALE GENOMIC DNA]</scope>
    <source>
        <strain evidence="1 2">DSM 41900</strain>
    </source>
</reference>
<dbReference type="AlphaFoldDB" id="A0A4R4TH18"/>